<accession>H1XRV0</accession>
<dbReference type="RefSeq" id="WP_006928407.1">
    <property type="nucleotide sequence ID" value="NZ_CM001402.1"/>
</dbReference>
<reference evidence="1 2" key="1">
    <citation type="submission" date="2011-09" db="EMBL/GenBank/DDBJ databases">
        <title>The permanent draft genome of Caldithrix abyssi DSM 13497.</title>
        <authorList>
            <consortium name="US DOE Joint Genome Institute (JGI-PGF)"/>
            <person name="Lucas S."/>
            <person name="Han J."/>
            <person name="Lapidus A."/>
            <person name="Bruce D."/>
            <person name="Goodwin L."/>
            <person name="Pitluck S."/>
            <person name="Peters L."/>
            <person name="Kyrpides N."/>
            <person name="Mavromatis K."/>
            <person name="Ivanova N."/>
            <person name="Mikhailova N."/>
            <person name="Chertkov O."/>
            <person name="Detter J.C."/>
            <person name="Tapia R."/>
            <person name="Han C."/>
            <person name="Land M."/>
            <person name="Hauser L."/>
            <person name="Markowitz V."/>
            <person name="Cheng J.-F."/>
            <person name="Hugenholtz P."/>
            <person name="Woyke T."/>
            <person name="Wu D."/>
            <person name="Spring S."/>
            <person name="Brambilla E."/>
            <person name="Klenk H.-P."/>
            <person name="Eisen J.A."/>
        </authorList>
    </citation>
    <scope>NUCLEOTIDE SEQUENCE [LARGE SCALE GENOMIC DNA]</scope>
    <source>
        <strain evidence="1 2">DSM 13497</strain>
    </source>
</reference>
<evidence type="ECO:0000313" key="2">
    <source>
        <dbReference type="Proteomes" id="UP000004671"/>
    </source>
</evidence>
<dbReference type="Proteomes" id="UP000004671">
    <property type="component" value="Chromosome"/>
</dbReference>
<gene>
    <name evidence="1" type="ORF">Calab_1692</name>
</gene>
<sequence length="87" mass="9645">MIKKILIISFIILLVNSINFFGNFNTTNKVSLKCIIKNIFLPDVYASDMNPLVCDWVGCPGGEVICAFVNEGPDPDNVIACYDLLFV</sequence>
<dbReference type="EMBL" id="CM001402">
    <property type="protein sequence ID" value="EHO41310.1"/>
    <property type="molecule type" value="Genomic_DNA"/>
</dbReference>
<dbReference type="HOGENOM" id="CLU_2477500_0_0_0"/>
<organism evidence="1 2">
    <name type="scientific">Caldithrix abyssi DSM 13497</name>
    <dbReference type="NCBI Taxonomy" id="880073"/>
    <lineage>
        <taxon>Bacteria</taxon>
        <taxon>Pseudomonadati</taxon>
        <taxon>Calditrichota</taxon>
        <taxon>Calditrichia</taxon>
        <taxon>Calditrichales</taxon>
        <taxon>Calditrichaceae</taxon>
        <taxon>Caldithrix</taxon>
    </lineage>
</organism>
<evidence type="ECO:0000313" key="1">
    <source>
        <dbReference type="EMBL" id="EHO41310.1"/>
    </source>
</evidence>
<dbReference type="PaxDb" id="880073-Calab_1692"/>
<name>H1XRV0_CALAY</name>
<dbReference type="AlphaFoldDB" id="H1XRV0"/>
<dbReference type="InParanoid" id="H1XRV0"/>
<proteinExistence type="predicted"/>
<protein>
    <submittedName>
        <fullName evidence="1">Uncharacterized protein</fullName>
    </submittedName>
</protein>
<keyword evidence="2" id="KW-1185">Reference proteome</keyword>